<dbReference type="SMART" id="SM00271">
    <property type="entry name" value="DnaJ"/>
    <property type="match status" value="1"/>
</dbReference>
<feature type="domain" description="J" evidence="1">
    <location>
        <begin position="11"/>
        <end position="97"/>
    </location>
</feature>
<proteinExistence type="predicted"/>
<dbReference type="SUPFAM" id="SSF46565">
    <property type="entry name" value="Chaperone J-domain"/>
    <property type="match status" value="1"/>
</dbReference>
<evidence type="ECO:0000259" key="1">
    <source>
        <dbReference type="PROSITE" id="PS50076"/>
    </source>
</evidence>
<evidence type="ECO:0000313" key="2">
    <source>
        <dbReference type="EMBL" id="QHT81788.1"/>
    </source>
</evidence>
<name>A0A6C0HM62_9ZZZZ</name>
<sequence length="334" mass="39425">MAASANPPTPTHYDVLGLNINTKPNDEQIRKAYYKQARIVHPDRCSNRNQESNAYKSANAKFKTLGSAYAILRDPAQKKQYNLSLLQTNKKSYPQYTDARGEAWREAWRAEHQYYTNLEKERLDRERAERQYRKSQIIYHIPNTEYDASQIKSHSYFSKMFKHNILLTNNIKFYIGDENSFGTYGNNAKWANVDDQKLIDAFNNFQILEKKTRSKPVIYNDNTYYMCRDKQYKNAIGLLINYKYAGIIINIDNIKFFYSDKKQWYTPSKESINIYLNYITVPMDPINGPLYYKINKNNDTRFSYTIKSDDNQIILQKPHSYPRPITDNLSIIYS</sequence>
<dbReference type="InterPro" id="IPR052594">
    <property type="entry name" value="J_domain-containing_protein"/>
</dbReference>
<dbReference type="GO" id="GO:0031072">
    <property type="term" value="F:heat shock protein binding"/>
    <property type="evidence" value="ECO:0007669"/>
    <property type="project" value="TreeGrafter"/>
</dbReference>
<dbReference type="Gene3D" id="1.10.287.110">
    <property type="entry name" value="DnaJ domain"/>
    <property type="match status" value="1"/>
</dbReference>
<dbReference type="PROSITE" id="PS50076">
    <property type="entry name" value="DNAJ_2"/>
    <property type="match status" value="1"/>
</dbReference>
<dbReference type="InterPro" id="IPR036869">
    <property type="entry name" value="J_dom_sf"/>
</dbReference>
<dbReference type="InterPro" id="IPR018253">
    <property type="entry name" value="DnaJ_domain_CS"/>
</dbReference>
<dbReference type="GO" id="GO:0005634">
    <property type="term" value="C:nucleus"/>
    <property type="evidence" value="ECO:0007669"/>
    <property type="project" value="TreeGrafter"/>
</dbReference>
<dbReference type="Pfam" id="PF00226">
    <property type="entry name" value="DnaJ"/>
    <property type="match status" value="1"/>
</dbReference>
<reference evidence="2" key="1">
    <citation type="journal article" date="2020" name="Nature">
        <title>Giant virus diversity and host interactions through global metagenomics.</title>
        <authorList>
            <person name="Schulz F."/>
            <person name="Roux S."/>
            <person name="Paez-Espino D."/>
            <person name="Jungbluth S."/>
            <person name="Walsh D.A."/>
            <person name="Denef V.J."/>
            <person name="McMahon K.D."/>
            <person name="Konstantinidis K.T."/>
            <person name="Eloe-Fadrosh E.A."/>
            <person name="Kyrpides N.C."/>
            <person name="Woyke T."/>
        </authorList>
    </citation>
    <scope>NUCLEOTIDE SEQUENCE</scope>
    <source>
        <strain evidence="2">GVMAG-M-3300023184-13</strain>
    </source>
</reference>
<protein>
    <recommendedName>
        <fullName evidence="1">J domain-containing protein</fullName>
    </recommendedName>
</protein>
<dbReference type="PANTHER" id="PTHR44144">
    <property type="entry name" value="DNAJ HOMOLOG SUBFAMILY C MEMBER 9"/>
    <property type="match status" value="1"/>
</dbReference>
<dbReference type="EMBL" id="MN739992">
    <property type="protein sequence ID" value="QHT81788.1"/>
    <property type="molecule type" value="Genomic_DNA"/>
</dbReference>
<dbReference type="InterPro" id="IPR001623">
    <property type="entry name" value="DnaJ_domain"/>
</dbReference>
<organism evidence="2">
    <name type="scientific">viral metagenome</name>
    <dbReference type="NCBI Taxonomy" id="1070528"/>
    <lineage>
        <taxon>unclassified sequences</taxon>
        <taxon>metagenomes</taxon>
        <taxon>organismal metagenomes</taxon>
    </lineage>
</organism>
<dbReference type="GO" id="GO:0005737">
    <property type="term" value="C:cytoplasm"/>
    <property type="evidence" value="ECO:0007669"/>
    <property type="project" value="TreeGrafter"/>
</dbReference>
<dbReference type="PRINTS" id="PR00625">
    <property type="entry name" value="JDOMAIN"/>
</dbReference>
<dbReference type="AlphaFoldDB" id="A0A6C0HM62"/>
<dbReference type="PROSITE" id="PS00636">
    <property type="entry name" value="DNAJ_1"/>
    <property type="match status" value="1"/>
</dbReference>
<accession>A0A6C0HM62</accession>
<dbReference type="CDD" id="cd06257">
    <property type="entry name" value="DnaJ"/>
    <property type="match status" value="1"/>
</dbReference>
<dbReference type="PANTHER" id="PTHR44144:SF1">
    <property type="entry name" value="DNAJ HOMOLOG SUBFAMILY C MEMBER 9"/>
    <property type="match status" value="1"/>
</dbReference>